<sequence length="152" mass="16838">MNSPLPLPIDVNTIRTLIPHRYPFLLVDKVVALDTEARTIVAHKNVTINEPFFQGHFPSQPIMPGVLIIEALAQAGGVLTQLSLGRDAQSKLFYLVKVDNVRFMKQVVPGDVLELHVQVKRVIRNMAVYYGEAKVDGEVVAHAEVLCAGTRE</sequence>
<evidence type="ECO:0000256" key="1">
    <source>
        <dbReference type="ARBA" id="ARBA00004496"/>
    </source>
</evidence>
<comment type="subcellular location">
    <subcellularLocation>
        <location evidence="1 9">Cytoplasm</location>
    </subcellularLocation>
</comment>
<keyword evidence="11" id="KW-1185">Reference proteome</keyword>
<evidence type="ECO:0000256" key="6">
    <source>
        <dbReference type="ARBA" id="ARBA00023098"/>
    </source>
</evidence>
<dbReference type="EC" id="4.2.1.59" evidence="9"/>
<reference evidence="10 11" key="1">
    <citation type="journal article" date="2015" name="Genome Announc.">
        <title>Complete Genome Sequencing of Stenotrophomonas acidaminiphila ZAC14D2_NAIMI4_2, a Multidrug-Resistant Strain Isolated from Sediments of a Polluted River in Mexico, Uncovers New Antibiotic Resistance Genes and a Novel Class-II Lasso Peptide Biosynthesis Gene Cluster.</title>
        <authorList>
            <person name="Vinuesa P."/>
            <person name="Ochoa-Sanchez L.E."/>
        </authorList>
    </citation>
    <scope>NUCLEOTIDE SEQUENCE [LARGE SCALE GENOMIC DNA]</scope>
    <source>
        <strain evidence="10 11">ZAC14D2_NAIMI4_2</strain>
    </source>
</reference>
<comment type="similarity">
    <text evidence="2 9">Belongs to the thioester dehydratase family. FabZ subfamily.</text>
</comment>
<dbReference type="NCBIfam" id="NF000582">
    <property type="entry name" value="PRK00006.1"/>
    <property type="match status" value="1"/>
</dbReference>
<keyword evidence="4 9" id="KW-0444">Lipid biosynthesis</keyword>
<dbReference type="AlphaFoldDB" id="A0A0R0E728"/>
<dbReference type="KEGG" id="sacz:AOT14_24910"/>
<dbReference type="OrthoDB" id="9772788at2"/>
<evidence type="ECO:0000256" key="8">
    <source>
        <dbReference type="ARBA" id="ARBA00025049"/>
    </source>
</evidence>
<protein>
    <recommendedName>
        <fullName evidence="9">3-hydroxyacyl-[acyl-carrier-protein] dehydratase FabZ</fullName>
        <ecNumber evidence="9">4.2.1.59</ecNumber>
    </recommendedName>
    <alternativeName>
        <fullName evidence="9">(3R)-hydroxymyristoyl-[acyl-carrier-protein] dehydratase</fullName>
        <shortName evidence="9">(3R)-hydroxymyristoyl-ACP dehydrase</shortName>
    </alternativeName>
    <alternativeName>
        <fullName evidence="9">Beta-hydroxyacyl-ACP dehydratase</fullName>
    </alternativeName>
</protein>
<dbReference type="GeneID" id="78390033"/>
<dbReference type="CDD" id="cd01288">
    <property type="entry name" value="FabZ"/>
    <property type="match status" value="1"/>
</dbReference>
<dbReference type="GO" id="GO:0016020">
    <property type="term" value="C:membrane"/>
    <property type="evidence" value="ECO:0007669"/>
    <property type="project" value="GOC"/>
</dbReference>
<evidence type="ECO:0000256" key="9">
    <source>
        <dbReference type="HAMAP-Rule" id="MF_00406"/>
    </source>
</evidence>
<evidence type="ECO:0000256" key="4">
    <source>
        <dbReference type="ARBA" id="ARBA00022516"/>
    </source>
</evidence>
<dbReference type="GO" id="GO:0006633">
    <property type="term" value="P:fatty acid biosynthetic process"/>
    <property type="evidence" value="ECO:0007669"/>
    <property type="project" value="UniProtKB-UniRule"/>
</dbReference>
<comment type="function">
    <text evidence="8 9">Involved in unsaturated fatty acids biosynthesis. Catalyzes the dehydration of short chain beta-hydroxyacyl-ACPs and long chain saturated and unsaturated beta-hydroxyacyl-ACPs.</text>
</comment>
<comment type="catalytic activity">
    <reaction evidence="9">
        <text>a (3R)-hydroxyacyl-[ACP] = a (2E)-enoyl-[ACP] + H2O</text>
        <dbReference type="Rhea" id="RHEA:13097"/>
        <dbReference type="Rhea" id="RHEA-COMP:9925"/>
        <dbReference type="Rhea" id="RHEA-COMP:9945"/>
        <dbReference type="ChEBI" id="CHEBI:15377"/>
        <dbReference type="ChEBI" id="CHEBI:78784"/>
        <dbReference type="ChEBI" id="CHEBI:78827"/>
        <dbReference type="EC" id="4.2.1.59"/>
    </reaction>
</comment>
<accession>A0A0R0E728</accession>
<proteinExistence type="inferred from homology"/>
<dbReference type="GO" id="GO:0009245">
    <property type="term" value="P:lipid A biosynthetic process"/>
    <property type="evidence" value="ECO:0007669"/>
    <property type="project" value="UniProtKB-UniRule"/>
</dbReference>
<keyword evidence="7 9" id="KW-0456">Lyase</keyword>
<dbReference type="InterPro" id="IPR013114">
    <property type="entry name" value="FabA_FabZ"/>
</dbReference>
<evidence type="ECO:0000313" key="10">
    <source>
        <dbReference type="EMBL" id="ALJ28853.1"/>
    </source>
</evidence>
<dbReference type="Proteomes" id="UP000061010">
    <property type="component" value="Chromosome"/>
</dbReference>
<keyword evidence="5 9" id="KW-0441">Lipid A biosynthesis</keyword>
<dbReference type="Pfam" id="PF07977">
    <property type="entry name" value="FabA"/>
    <property type="match status" value="1"/>
</dbReference>
<organism evidence="10 11">
    <name type="scientific">Stenotrophomonas acidaminiphila</name>
    <dbReference type="NCBI Taxonomy" id="128780"/>
    <lineage>
        <taxon>Bacteria</taxon>
        <taxon>Pseudomonadati</taxon>
        <taxon>Pseudomonadota</taxon>
        <taxon>Gammaproteobacteria</taxon>
        <taxon>Lysobacterales</taxon>
        <taxon>Lysobacteraceae</taxon>
        <taxon>Stenotrophomonas</taxon>
    </lineage>
</organism>
<dbReference type="Gene3D" id="3.10.129.10">
    <property type="entry name" value="Hotdog Thioesterase"/>
    <property type="match status" value="1"/>
</dbReference>
<dbReference type="PATRIC" id="fig|128780.6.peg.2513"/>
<dbReference type="PANTHER" id="PTHR30272:SF1">
    <property type="entry name" value="3-HYDROXYACYL-[ACYL-CARRIER-PROTEIN] DEHYDRATASE"/>
    <property type="match status" value="1"/>
</dbReference>
<dbReference type="EMBL" id="CP012900">
    <property type="protein sequence ID" value="ALJ28853.1"/>
    <property type="molecule type" value="Genomic_DNA"/>
</dbReference>
<dbReference type="SUPFAM" id="SSF54637">
    <property type="entry name" value="Thioesterase/thiol ester dehydrase-isomerase"/>
    <property type="match status" value="1"/>
</dbReference>
<evidence type="ECO:0000256" key="3">
    <source>
        <dbReference type="ARBA" id="ARBA00022490"/>
    </source>
</evidence>
<dbReference type="InterPro" id="IPR029069">
    <property type="entry name" value="HotDog_dom_sf"/>
</dbReference>
<dbReference type="GO" id="GO:0005737">
    <property type="term" value="C:cytoplasm"/>
    <property type="evidence" value="ECO:0007669"/>
    <property type="project" value="UniProtKB-SubCell"/>
</dbReference>
<keyword evidence="3 9" id="KW-0963">Cytoplasm</keyword>
<dbReference type="GO" id="GO:0019171">
    <property type="term" value="F:(3R)-hydroxyacyl-[acyl-carrier-protein] dehydratase activity"/>
    <property type="evidence" value="ECO:0007669"/>
    <property type="project" value="UniProtKB-EC"/>
</dbReference>
<evidence type="ECO:0000256" key="7">
    <source>
        <dbReference type="ARBA" id="ARBA00023239"/>
    </source>
</evidence>
<keyword evidence="6 9" id="KW-0443">Lipid metabolism</keyword>
<dbReference type="InterPro" id="IPR010084">
    <property type="entry name" value="FabZ"/>
</dbReference>
<feature type="active site" evidence="9">
    <location>
        <position position="56"/>
    </location>
</feature>
<evidence type="ECO:0000313" key="11">
    <source>
        <dbReference type="Proteomes" id="UP000061010"/>
    </source>
</evidence>
<dbReference type="HAMAP" id="MF_00406">
    <property type="entry name" value="FabZ"/>
    <property type="match status" value="1"/>
</dbReference>
<dbReference type="FunFam" id="3.10.129.10:FF:000001">
    <property type="entry name" value="3-hydroxyacyl-[acyl-carrier-protein] dehydratase FabZ"/>
    <property type="match status" value="1"/>
</dbReference>
<dbReference type="RefSeq" id="WP_054666837.1">
    <property type="nucleotide sequence ID" value="NZ_CP043567.1"/>
</dbReference>
<name>A0A0R0E728_9GAMM</name>
<evidence type="ECO:0000256" key="5">
    <source>
        <dbReference type="ARBA" id="ARBA00022556"/>
    </source>
</evidence>
<gene>
    <name evidence="9 10" type="primary">fabZ</name>
    <name evidence="10" type="ORF">AOT14_24910</name>
</gene>
<evidence type="ECO:0000256" key="2">
    <source>
        <dbReference type="ARBA" id="ARBA00009174"/>
    </source>
</evidence>
<dbReference type="PANTHER" id="PTHR30272">
    <property type="entry name" value="3-HYDROXYACYL-[ACYL-CARRIER-PROTEIN] DEHYDRATASE"/>
    <property type="match status" value="1"/>
</dbReference>
<dbReference type="NCBIfam" id="TIGR01750">
    <property type="entry name" value="fabZ"/>
    <property type="match status" value="1"/>
</dbReference>